<keyword evidence="2" id="KW-1185">Reference proteome</keyword>
<dbReference type="WBParaSite" id="TCNE_0001952001-mRNA-1">
    <property type="protein sequence ID" value="TCNE_0001952001-mRNA-1"/>
    <property type="gene ID" value="TCNE_0001952001"/>
</dbReference>
<dbReference type="Proteomes" id="UP000050794">
    <property type="component" value="Unassembled WGS sequence"/>
</dbReference>
<reference evidence="1 2" key="2">
    <citation type="submission" date="2018-11" db="EMBL/GenBank/DDBJ databases">
        <authorList>
            <consortium name="Pathogen Informatics"/>
        </authorList>
    </citation>
    <scope>NUCLEOTIDE SEQUENCE [LARGE SCALE GENOMIC DNA]</scope>
</reference>
<evidence type="ECO:0000313" key="3">
    <source>
        <dbReference type="WBParaSite" id="TCNE_0001952001-mRNA-1"/>
    </source>
</evidence>
<name>A0A183VFJ6_TOXCA</name>
<organism evidence="2 3">
    <name type="scientific">Toxocara canis</name>
    <name type="common">Canine roundworm</name>
    <dbReference type="NCBI Taxonomy" id="6265"/>
    <lineage>
        <taxon>Eukaryota</taxon>
        <taxon>Metazoa</taxon>
        <taxon>Ecdysozoa</taxon>
        <taxon>Nematoda</taxon>
        <taxon>Chromadorea</taxon>
        <taxon>Rhabditida</taxon>
        <taxon>Spirurina</taxon>
        <taxon>Ascaridomorpha</taxon>
        <taxon>Ascaridoidea</taxon>
        <taxon>Toxocaridae</taxon>
        <taxon>Toxocara</taxon>
    </lineage>
</organism>
<evidence type="ECO:0000313" key="1">
    <source>
        <dbReference type="EMBL" id="VDM50837.1"/>
    </source>
</evidence>
<proteinExistence type="predicted"/>
<gene>
    <name evidence="1" type="ORF">TCNE_LOCUS19516</name>
</gene>
<reference evidence="3" key="1">
    <citation type="submission" date="2016-06" db="UniProtKB">
        <authorList>
            <consortium name="WormBaseParasite"/>
        </authorList>
    </citation>
    <scope>IDENTIFICATION</scope>
</reference>
<accession>A0A183VFJ6</accession>
<evidence type="ECO:0000313" key="2">
    <source>
        <dbReference type="Proteomes" id="UP000050794"/>
    </source>
</evidence>
<dbReference type="AlphaFoldDB" id="A0A183VFJ6"/>
<sequence length="61" mass="7116">MESVAQRLDELNVEGVLVEMYRTGVFNPSKRRPVKVVFRNSHDAVQVFRQCYMLTRSPSFP</sequence>
<protein>
    <submittedName>
        <fullName evidence="3">Transposase</fullName>
    </submittedName>
</protein>
<dbReference type="EMBL" id="UYWY01027036">
    <property type="protein sequence ID" value="VDM50837.1"/>
    <property type="molecule type" value="Genomic_DNA"/>
</dbReference>